<dbReference type="CDD" id="cd08497">
    <property type="entry name" value="MbnE-like"/>
    <property type="match status" value="1"/>
</dbReference>
<dbReference type="Gene3D" id="3.10.105.10">
    <property type="entry name" value="Dipeptide-binding Protein, Domain 3"/>
    <property type="match status" value="1"/>
</dbReference>
<proteinExistence type="inferred from homology"/>
<dbReference type="GO" id="GO:0015833">
    <property type="term" value="P:peptide transport"/>
    <property type="evidence" value="ECO:0007669"/>
    <property type="project" value="TreeGrafter"/>
</dbReference>
<dbReference type="RefSeq" id="WP_168773566.1">
    <property type="nucleotide sequence ID" value="NZ_JAABNR010000003.1"/>
</dbReference>
<feature type="chain" id="PRO_5042174716" evidence="4">
    <location>
        <begin position="32"/>
        <end position="628"/>
    </location>
</feature>
<organism evidence="6 7">
    <name type="scientific">Stagnihabitans tardus</name>
    <dbReference type="NCBI Taxonomy" id="2699202"/>
    <lineage>
        <taxon>Bacteria</taxon>
        <taxon>Pseudomonadati</taxon>
        <taxon>Pseudomonadota</taxon>
        <taxon>Alphaproteobacteria</taxon>
        <taxon>Rhodobacterales</taxon>
        <taxon>Paracoccaceae</taxon>
        <taxon>Stagnihabitans</taxon>
    </lineage>
</organism>
<name>A0AAE5BRM5_9RHOB</name>
<dbReference type="InterPro" id="IPR039424">
    <property type="entry name" value="SBP_5"/>
</dbReference>
<dbReference type="AlphaFoldDB" id="A0AAE5BRM5"/>
<dbReference type="EMBL" id="JAABNR010000003">
    <property type="protein sequence ID" value="NBZ86750.1"/>
    <property type="molecule type" value="Genomic_DNA"/>
</dbReference>
<dbReference type="Gene3D" id="3.40.190.10">
    <property type="entry name" value="Periplasmic binding protein-like II"/>
    <property type="match status" value="1"/>
</dbReference>
<dbReference type="GO" id="GO:0042884">
    <property type="term" value="P:microcin transport"/>
    <property type="evidence" value="ECO:0007669"/>
    <property type="project" value="TreeGrafter"/>
</dbReference>
<dbReference type="Proteomes" id="UP001193501">
    <property type="component" value="Unassembled WGS sequence"/>
</dbReference>
<dbReference type="GO" id="GO:1904680">
    <property type="term" value="F:peptide transmembrane transporter activity"/>
    <property type="evidence" value="ECO:0007669"/>
    <property type="project" value="TreeGrafter"/>
</dbReference>
<feature type="signal peptide" evidence="4">
    <location>
        <begin position="1"/>
        <end position="31"/>
    </location>
</feature>
<evidence type="ECO:0000259" key="5">
    <source>
        <dbReference type="Pfam" id="PF00496"/>
    </source>
</evidence>
<feature type="domain" description="Solute-binding protein family 5" evidence="5">
    <location>
        <begin position="122"/>
        <end position="530"/>
    </location>
</feature>
<dbReference type="InterPro" id="IPR000914">
    <property type="entry name" value="SBP_5_dom"/>
</dbReference>
<sequence length="628" mass="69900">MKSVAVARVRDWRLGVAGMVLMAALAHQARAEDIITSHGISTFGDLKYGPDFTPDYVNQDAPKGGEISMAAVGATWDTLNAYSIKGVPGAGATLPYETILTGTADEIGAYYCLMCKTMEYPADRSWVIFHLRDDVKFADGSPMTAEDVIFSYEQFRDHGLSDFRTILSTQVDKAEVIDPLTVKFTFKPGVPFRDLPAKMGGFPVFSKADFTANKRDLEESSLETFLGTGPYQLDKARTVTGRTVVWTRNPSYWGEALPINKGQNNFDSLRFEYFGDPNAAFEAFKAGAYTFRIESSSKNWATAYDFPGIQNGTVKKDEIPNGNKASGQAYVFNLRREKFQDPRVREAIGLMFNFEWSNKSLFYGLYTRINSIWENSYLAASGVPSDAEKAILQPLVDKGLVPASILTDEPIKAPVSGEDQLDRKNLRKASALLDEAGWTVGDDGLRRKDGQVLTVEILNDNPQFDRVHNPFIENLKALGIDAKLMNVDDAQYENRTQPPSFDFDLITSGAQATMEPGDEMRQFYGSETADNSSYNVMGLKSPAVDALALVVEGAKTKDELVTATHAMDRVMLAERFWIPQWYKASSWVAYYDQYAHPEKMPPYALGQTSFWWYDAAKGDKLKADGVLR</sequence>
<keyword evidence="3 4" id="KW-0732">Signal</keyword>
<dbReference type="InterPro" id="IPR030678">
    <property type="entry name" value="Peptide/Ni-bd"/>
</dbReference>
<evidence type="ECO:0000256" key="2">
    <source>
        <dbReference type="ARBA" id="ARBA00005695"/>
    </source>
</evidence>
<accession>A0AAE5BRM5</accession>
<dbReference type="GO" id="GO:0043190">
    <property type="term" value="C:ATP-binding cassette (ABC) transporter complex"/>
    <property type="evidence" value="ECO:0007669"/>
    <property type="project" value="InterPro"/>
</dbReference>
<reference evidence="6" key="1">
    <citation type="submission" date="2020-01" db="EMBL/GenBank/DDBJ databases">
        <authorList>
            <person name="Chen W.-M."/>
        </authorList>
    </citation>
    <scope>NUCLEOTIDE SEQUENCE</scope>
    <source>
        <strain evidence="6">CYK-10</strain>
    </source>
</reference>
<evidence type="ECO:0000256" key="3">
    <source>
        <dbReference type="ARBA" id="ARBA00022729"/>
    </source>
</evidence>
<dbReference type="SUPFAM" id="SSF53850">
    <property type="entry name" value="Periplasmic binding protein-like II"/>
    <property type="match status" value="1"/>
</dbReference>
<comment type="subcellular location">
    <subcellularLocation>
        <location evidence="1">Periplasm</location>
    </subcellularLocation>
</comment>
<dbReference type="Pfam" id="PF00496">
    <property type="entry name" value="SBP_bac_5"/>
    <property type="match status" value="1"/>
</dbReference>
<evidence type="ECO:0000313" key="7">
    <source>
        <dbReference type="Proteomes" id="UP001193501"/>
    </source>
</evidence>
<evidence type="ECO:0000256" key="4">
    <source>
        <dbReference type="SAM" id="SignalP"/>
    </source>
</evidence>
<keyword evidence="7" id="KW-1185">Reference proteome</keyword>
<evidence type="ECO:0000313" key="6">
    <source>
        <dbReference type="EMBL" id="NBZ86750.1"/>
    </source>
</evidence>
<comment type="caution">
    <text evidence="6">The sequence shown here is derived from an EMBL/GenBank/DDBJ whole genome shotgun (WGS) entry which is preliminary data.</text>
</comment>
<dbReference type="GO" id="GO:0030288">
    <property type="term" value="C:outer membrane-bounded periplasmic space"/>
    <property type="evidence" value="ECO:0007669"/>
    <property type="project" value="TreeGrafter"/>
</dbReference>
<comment type="similarity">
    <text evidence="2">Belongs to the bacterial solute-binding protein 5 family.</text>
</comment>
<gene>
    <name evidence="6" type="ORF">GV832_04090</name>
</gene>
<dbReference type="PANTHER" id="PTHR30290:SF64">
    <property type="entry name" value="ABC TRANSPORTER PERIPLASMIC BINDING PROTEIN"/>
    <property type="match status" value="1"/>
</dbReference>
<dbReference type="PIRSF" id="PIRSF002741">
    <property type="entry name" value="MppA"/>
    <property type="match status" value="1"/>
</dbReference>
<dbReference type="PANTHER" id="PTHR30290">
    <property type="entry name" value="PERIPLASMIC BINDING COMPONENT OF ABC TRANSPORTER"/>
    <property type="match status" value="1"/>
</dbReference>
<protein>
    <submittedName>
        <fullName evidence="6">ABC transporter substrate-binding protein</fullName>
    </submittedName>
</protein>
<evidence type="ECO:0000256" key="1">
    <source>
        <dbReference type="ARBA" id="ARBA00004418"/>
    </source>
</evidence>